<proteinExistence type="predicted"/>
<evidence type="ECO:0000256" key="1">
    <source>
        <dbReference type="SAM" id="MobiDB-lite"/>
    </source>
</evidence>
<dbReference type="EMBL" id="MF098557">
    <property type="protein sequence ID" value="ASV43927.1"/>
    <property type="molecule type" value="Genomic_DNA"/>
</dbReference>
<accession>A0A2U7NSU4</accession>
<organism evidence="2">
    <name type="scientific">Hot spring virus BHS2</name>
    <dbReference type="NCBI Taxonomy" id="2024352"/>
    <lineage>
        <taxon>Viruses</taxon>
    </lineage>
</organism>
<name>A0A2U7NSU4_9VIRU</name>
<evidence type="ECO:0000313" key="2">
    <source>
        <dbReference type="EMBL" id="ASV43927.1"/>
    </source>
</evidence>
<protein>
    <submittedName>
        <fullName evidence="2">Virion related protein</fullName>
    </submittedName>
</protein>
<feature type="region of interest" description="Disordered" evidence="1">
    <location>
        <begin position="577"/>
        <end position="605"/>
    </location>
</feature>
<reference evidence="2" key="1">
    <citation type="submission" date="2017-05" db="EMBL/GenBank/DDBJ databases">
        <title>The virome of a scalding spring: bacteriophages and archaeal viruses share the pool.</title>
        <authorList>
            <person name="Zablocki O.D.J."/>
            <person name="van Zyl L.J."/>
            <person name="Kirby B."/>
            <person name="Trindade M.I."/>
        </authorList>
    </citation>
    <scope>NUCLEOTIDE SEQUENCE</scope>
</reference>
<sequence length="605" mass="68445">MIPEPQYPEDATEEIPLEQGIGELDPLSSLFATPNGAIAIPEEKREEFIGILRRNIDAARAAKEELDARVKVWRASAMCTRREAPYQGAPNVRTPTTRGRLDAVRAQIRGSLEIDPFFSATPLSEDGARAAPAFEAALEQELRTSQSRRHLLLAADESVEVGTGIIKLTVREVARGNTTDYRIVARSVPLERFFVYPPGTDELEYVSTYELFHLPVHVIRQYANAGKYDPDAIEKIEKYYSTRDTPAQELMGTTNATDPYTEERPIELYECWLHYEDKLWTAIFHYDSQTLLAARENPYPLNHPPYFPIRPLPKTGHFFGDAMAIVLEAFQDINDAAFNSLLAWAQFALSPALIIYDDELYREMQNKKWEPGARFRAFTRDKAFDVLATASQPMAIDLLRVTDQMAEIATFSNMQIPGLPTPGRRTAREIDVVASAGMAKLRSMFLNVREDMNAIAEAYWRLYVYYRVESQGVLDVYSGFKKLSIATREINVQSVDPQTGAPVTLFIPSAYREDVRWECSGGDTQTEKQMRLQNLQLAFQFVFPILPYISQDSRLWNWAKQMLDSLNVPNWRDLIGEPPPTRNDQALAAGVQMQKGIASQPKPGS</sequence>